<dbReference type="InterPro" id="IPR050319">
    <property type="entry name" value="ABC_transp_ATP-bind"/>
</dbReference>
<keyword evidence="7" id="KW-1185">Reference proteome</keyword>
<dbReference type="FunFam" id="3.40.50.300:FF:000016">
    <property type="entry name" value="Oligopeptide ABC transporter ATP-binding component"/>
    <property type="match status" value="1"/>
</dbReference>
<evidence type="ECO:0000313" key="7">
    <source>
        <dbReference type="Proteomes" id="UP000005286"/>
    </source>
</evidence>
<keyword evidence="2" id="KW-0813">Transport</keyword>
<dbReference type="InterPro" id="IPR003439">
    <property type="entry name" value="ABC_transporter-like_ATP-bd"/>
</dbReference>
<dbReference type="PANTHER" id="PTHR43776:SF7">
    <property type="entry name" value="D,D-DIPEPTIDE TRANSPORT ATP-BINDING PROTEIN DDPF-RELATED"/>
    <property type="match status" value="1"/>
</dbReference>
<dbReference type="InterPro" id="IPR027417">
    <property type="entry name" value="P-loop_NTPase"/>
</dbReference>
<dbReference type="Proteomes" id="UP000005286">
    <property type="component" value="Unassembled WGS sequence"/>
</dbReference>
<evidence type="ECO:0000256" key="2">
    <source>
        <dbReference type="ARBA" id="ARBA00022448"/>
    </source>
</evidence>
<feature type="domain" description="ABC transporter" evidence="5">
    <location>
        <begin position="12"/>
        <end position="267"/>
    </location>
</feature>
<accession>F0GUT9</accession>
<dbReference type="InterPro" id="IPR017871">
    <property type="entry name" value="ABC_transporter-like_CS"/>
</dbReference>
<dbReference type="PATRIC" id="fig|879305.3.peg.571"/>
<evidence type="ECO:0000313" key="6">
    <source>
        <dbReference type="EMBL" id="EGC82659.1"/>
    </source>
</evidence>
<evidence type="ECO:0000256" key="3">
    <source>
        <dbReference type="ARBA" id="ARBA00022741"/>
    </source>
</evidence>
<dbReference type="SUPFAM" id="SSF52540">
    <property type="entry name" value="P-loop containing nucleoside triphosphate hydrolases"/>
    <property type="match status" value="1"/>
</dbReference>
<evidence type="ECO:0000259" key="5">
    <source>
        <dbReference type="PROSITE" id="PS50893"/>
    </source>
</evidence>
<protein>
    <submittedName>
        <fullName evidence="6">Oligopeptide ABC transporter, ATP-binding protein AppF</fullName>
    </submittedName>
</protein>
<dbReference type="Pfam" id="PF00005">
    <property type="entry name" value="ABC_tran"/>
    <property type="match status" value="1"/>
</dbReference>
<organism evidence="6 7">
    <name type="scientific">Anaerococcus prevotii ACS-065-V-Col13</name>
    <dbReference type="NCBI Taxonomy" id="879305"/>
    <lineage>
        <taxon>Bacteria</taxon>
        <taxon>Bacillati</taxon>
        <taxon>Bacillota</taxon>
        <taxon>Tissierellia</taxon>
        <taxon>Tissierellales</taxon>
        <taxon>Peptoniphilaceae</taxon>
        <taxon>Anaerococcus</taxon>
    </lineage>
</organism>
<reference evidence="6 7" key="1">
    <citation type="submission" date="2011-01" db="EMBL/GenBank/DDBJ databases">
        <authorList>
            <person name="Durkin A.S."/>
            <person name="Madupu R."/>
            <person name="Torralba M."/>
            <person name="Gillis M."/>
            <person name="Methe B."/>
            <person name="Sutton G."/>
            <person name="Nelson K.E."/>
        </authorList>
    </citation>
    <scope>NUCLEOTIDE SEQUENCE [LARGE SCALE GENOMIC DNA]</scope>
    <source>
        <strain evidence="6 7">ACS-065-V-Col13</strain>
    </source>
</reference>
<keyword evidence="3" id="KW-0547">Nucleotide-binding</keyword>
<dbReference type="GO" id="GO:0016887">
    <property type="term" value="F:ATP hydrolysis activity"/>
    <property type="evidence" value="ECO:0007669"/>
    <property type="project" value="InterPro"/>
</dbReference>
<gene>
    <name evidence="6" type="primary">appF</name>
    <name evidence="6" type="ORF">HMPREF9290_1513</name>
</gene>
<dbReference type="PROSITE" id="PS00211">
    <property type="entry name" value="ABC_TRANSPORTER_1"/>
    <property type="match status" value="1"/>
</dbReference>
<evidence type="ECO:0000256" key="4">
    <source>
        <dbReference type="ARBA" id="ARBA00022840"/>
    </source>
</evidence>
<evidence type="ECO:0000256" key="1">
    <source>
        <dbReference type="ARBA" id="ARBA00005417"/>
    </source>
</evidence>
<dbReference type="GO" id="GO:0015833">
    <property type="term" value="P:peptide transport"/>
    <property type="evidence" value="ECO:0007669"/>
    <property type="project" value="InterPro"/>
</dbReference>
<dbReference type="RefSeq" id="WP_004834596.1">
    <property type="nucleotide sequence ID" value="NZ_AEXM01000012.1"/>
</dbReference>
<dbReference type="eggNOG" id="COG4608">
    <property type="taxonomic scope" value="Bacteria"/>
</dbReference>
<dbReference type="NCBIfam" id="TIGR01727">
    <property type="entry name" value="oligo_HPY"/>
    <property type="match status" value="1"/>
</dbReference>
<dbReference type="PANTHER" id="PTHR43776">
    <property type="entry name" value="TRANSPORT ATP-BINDING PROTEIN"/>
    <property type="match status" value="1"/>
</dbReference>
<dbReference type="EMBL" id="AEXM01000012">
    <property type="protein sequence ID" value="EGC82659.1"/>
    <property type="molecule type" value="Genomic_DNA"/>
</dbReference>
<dbReference type="SMART" id="SM00382">
    <property type="entry name" value="AAA"/>
    <property type="match status" value="1"/>
</dbReference>
<sequence length="335" mass="37903">MKDNNKANEYVFEVENLQTHFPIYEGFIKKKQVGAVKAVDNVSFKVRKGETLGIVGESGCGKTTLGKSIMRLEEPTGGSVKYNLNGVMTDITKFNKEELFEFRKEVQMVFQDPYSALNPMKKIYDAFKGPLEVHGIKSEADLNMVIDDRLKRVNLRNDFVYRYPHEFSGGQRQRLCIARALSVSPEVVILDEPVSALDVSIQAQVINLLQDIQKELELTYIFIAHDLSVVEYISDRIIVMYLGNIMEIATSEKMNKNPQHPYTQALLSAVPIPIVGRKSNRIVLEGDVPSPIHKPKGCPFHNRCPKAMDICKEVTPTLMETEEDHQVACHLYQGN</sequence>
<dbReference type="AlphaFoldDB" id="F0GUT9"/>
<comment type="similarity">
    <text evidence="1">Belongs to the ABC transporter superfamily.</text>
</comment>
<dbReference type="CDD" id="cd03257">
    <property type="entry name" value="ABC_NikE_OppD_transporters"/>
    <property type="match status" value="1"/>
</dbReference>
<keyword evidence="4 6" id="KW-0067">ATP-binding</keyword>
<dbReference type="InterPro" id="IPR003593">
    <property type="entry name" value="AAA+_ATPase"/>
</dbReference>
<dbReference type="GO" id="GO:0055085">
    <property type="term" value="P:transmembrane transport"/>
    <property type="evidence" value="ECO:0007669"/>
    <property type="project" value="UniProtKB-ARBA"/>
</dbReference>
<dbReference type="Pfam" id="PF08352">
    <property type="entry name" value="oligo_HPY"/>
    <property type="match status" value="1"/>
</dbReference>
<name>F0GUT9_9FIRM</name>
<comment type="caution">
    <text evidence="6">The sequence shown here is derived from an EMBL/GenBank/DDBJ whole genome shotgun (WGS) entry which is preliminary data.</text>
</comment>
<dbReference type="PROSITE" id="PS50893">
    <property type="entry name" value="ABC_TRANSPORTER_2"/>
    <property type="match status" value="1"/>
</dbReference>
<proteinExistence type="inferred from homology"/>
<dbReference type="GO" id="GO:0005524">
    <property type="term" value="F:ATP binding"/>
    <property type="evidence" value="ECO:0007669"/>
    <property type="project" value="UniProtKB-KW"/>
</dbReference>
<dbReference type="InterPro" id="IPR013563">
    <property type="entry name" value="Oligopep_ABC_C"/>
</dbReference>
<dbReference type="Gene3D" id="3.40.50.300">
    <property type="entry name" value="P-loop containing nucleotide triphosphate hydrolases"/>
    <property type="match status" value="1"/>
</dbReference>
<dbReference type="STRING" id="879305.HMPREF9290_1513"/>